<name>A0A834Z8F6_TETSI</name>
<dbReference type="Proteomes" id="UP000655225">
    <property type="component" value="Unassembled WGS sequence"/>
</dbReference>
<protein>
    <recommendedName>
        <fullName evidence="2">Cullin N-terminal domain-containing protein</fullName>
    </recommendedName>
</protein>
<dbReference type="EMBL" id="JABCRI010000008">
    <property type="protein sequence ID" value="KAF8401517.1"/>
    <property type="molecule type" value="Genomic_DNA"/>
</dbReference>
<dbReference type="SUPFAM" id="SSF74788">
    <property type="entry name" value="Cullin repeat-like"/>
    <property type="match status" value="1"/>
</dbReference>
<organism evidence="3 4">
    <name type="scientific">Tetracentron sinense</name>
    <name type="common">Spur-leaf</name>
    <dbReference type="NCBI Taxonomy" id="13715"/>
    <lineage>
        <taxon>Eukaryota</taxon>
        <taxon>Viridiplantae</taxon>
        <taxon>Streptophyta</taxon>
        <taxon>Embryophyta</taxon>
        <taxon>Tracheophyta</taxon>
        <taxon>Spermatophyta</taxon>
        <taxon>Magnoliopsida</taxon>
        <taxon>Trochodendrales</taxon>
        <taxon>Trochodendraceae</taxon>
        <taxon>Tetracentron</taxon>
    </lineage>
</organism>
<accession>A0A834Z8F6</accession>
<comment type="similarity">
    <text evidence="1">Belongs to the cullin family.</text>
</comment>
<dbReference type="Pfam" id="PF00888">
    <property type="entry name" value="Cullin"/>
    <property type="match status" value="1"/>
</dbReference>
<dbReference type="InterPro" id="IPR016159">
    <property type="entry name" value="Cullin_repeat-like_dom_sf"/>
</dbReference>
<sequence>MKEIILLEEGLKIMEEAIVMAKKIMEGYPETKFTPAEYMKFHTCAYAMCIQRPSYAMHLYERYKSALEETITYTVLPALVDKHDVLLLTELVPLWSNYKVMAKWLSRFFGYLDRYFTTRKDLASLNDVCVNCFRVRVCHELHGKFRNAAISLINQERDGMQIDRELLKNVLDFFVDMEEQGKINYYEDFEQVMLSDTADYYSQKASEWILNDSFAEYILKADWCLNQEKGRACHYLFRTGIEKLLEVVKFQLLAQTASKLIEKQQAEGHNMAANYQVAANYQELLSKYASLNLEEEKLCIKESAASTSYYQCIAYPERDLYRSR</sequence>
<dbReference type="GO" id="GO:0006511">
    <property type="term" value="P:ubiquitin-dependent protein catabolic process"/>
    <property type="evidence" value="ECO:0007669"/>
    <property type="project" value="InterPro"/>
</dbReference>
<comment type="caution">
    <text evidence="3">The sequence shown here is derived from an EMBL/GenBank/DDBJ whole genome shotgun (WGS) entry which is preliminary data.</text>
</comment>
<dbReference type="Gene3D" id="1.20.1310.10">
    <property type="entry name" value="Cullin Repeats"/>
    <property type="match status" value="2"/>
</dbReference>
<evidence type="ECO:0000259" key="2">
    <source>
        <dbReference type="Pfam" id="PF00888"/>
    </source>
</evidence>
<dbReference type="GO" id="GO:0031625">
    <property type="term" value="F:ubiquitin protein ligase binding"/>
    <property type="evidence" value="ECO:0007669"/>
    <property type="project" value="InterPro"/>
</dbReference>
<evidence type="ECO:0000313" key="3">
    <source>
        <dbReference type="EMBL" id="KAF8401517.1"/>
    </source>
</evidence>
<keyword evidence="4" id="KW-1185">Reference proteome</keyword>
<dbReference type="InterPro" id="IPR045093">
    <property type="entry name" value="Cullin"/>
</dbReference>
<dbReference type="AlphaFoldDB" id="A0A834Z8F6"/>
<dbReference type="OMA" id="DWCLNQE"/>
<evidence type="ECO:0000313" key="4">
    <source>
        <dbReference type="Proteomes" id="UP000655225"/>
    </source>
</evidence>
<dbReference type="InterPro" id="IPR001373">
    <property type="entry name" value="Cullin_N"/>
</dbReference>
<dbReference type="PANTHER" id="PTHR11932">
    <property type="entry name" value="CULLIN"/>
    <property type="match status" value="1"/>
</dbReference>
<feature type="domain" description="Cullin N-terminal" evidence="2">
    <location>
        <begin position="30"/>
        <end position="272"/>
    </location>
</feature>
<proteinExistence type="inferred from homology"/>
<evidence type="ECO:0000256" key="1">
    <source>
        <dbReference type="ARBA" id="ARBA00006019"/>
    </source>
</evidence>
<dbReference type="FunFam" id="1.20.1310.10:FF:000001">
    <property type="entry name" value="Cullin 3"/>
    <property type="match status" value="1"/>
</dbReference>
<reference evidence="3 4" key="1">
    <citation type="submission" date="2020-04" db="EMBL/GenBank/DDBJ databases">
        <title>Plant Genome Project.</title>
        <authorList>
            <person name="Zhang R.-G."/>
        </authorList>
    </citation>
    <scope>NUCLEOTIDE SEQUENCE [LARGE SCALE GENOMIC DNA]</scope>
    <source>
        <strain evidence="3">YNK0</strain>
        <tissue evidence="3">Leaf</tissue>
    </source>
</reference>
<gene>
    <name evidence="3" type="ORF">HHK36_012457</name>
</gene>
<dbReference type="OrthoDB" id="1929542at2759"/>